<proteinExistence type="predicted"/>
<dbReference type="InterPro" id="IPR011990">
    <property type="entry name" value="TPR-like_helical_dom_sf"/>
</dbReference>
<accession>A0A811L851</accession>
<keyword evidence="3" id="KW-1133">Transmembrane helix</keyword>
<evidence type="ECO:0000256" key="3">
    <source>
        <dbReference type="SAM" id="Phobius"/>
    </source>
</evidence>
<dbReference type="Gene3D" id="1.25.40.10">
    <property type="entry name" value="Tetratricopeptide repeat domain"/>
    <property type="match status" value="1"/>
</dbReference>
<dbReference type="Proteomes" id="UP000783686">
    <property type="component" value="Unassembled WGS sequence"/>
</dbReference>
<dbReference type="AlphaFoldDB" id="A0A811L851"/>
<dbReference type="OrthoDB" id="512473at2759"/>
<name>A0A811L851_9BILA</name>
<reference evidence="4" key="1">
    <citation type="submission" date="2020-09" db="EMBL/GenBank/DDBJ databases">
        <authorList>
            <person name="Kikuchi T."/>
        </authorList>
    </citation>
    <scope>NUCLEOTIDE SEQUENCE</scope>
    <source>
        <strain evidence="4">SH1</strain>
    </source>
</reference>
<feature type="coiled-coil region" evidence="1">
    <location>
        <begin position="33"/>
        <end position="67"/>
    </location>
</feature>
<dbReference type="Proteomes" id="UP000614601">
    <property type="component" value="Unassembled WGS sequence"/>
</dbReference>
<dbReference type="PANTHER" id="PTHR16056">
    <property type="entry name" value="REGULATOR OF MICROTUBULE DYNAMICS PROTEIN"/>
    <property type="match status" value="1"/>
</dbReference>
<feature type="transmembrane region" description="Helical" evidence="3">
    <location>
        <begin position="12"/>
        <end position="30"/>
    </location>
</feature>
<feature type="region of interest" description="Disordered" evidence="2">
    <location>
        <begin position="127"/>
        <end position="148"/>
    </location>
</feature>
<evidence type="ECO:0008006" key="6">
    <source>
        <dbReference type="Google" id="ProtNLM"/>
    </source>
</evidence>
<organism evidence="4 5">
    <name type="scientific">Bursaphelenchus okinawaensis</name>
    <dbReference type="NCBI Taxonomy" id="465554"/>
    <lineage>
        <taxon>Eukaryota</taxon>
        <taxon>Metazoa</taxon>
        <taxon>Ecdysozoa</taxon>
        <taxon>Nematoda</taxon>
        <taxon>Chromadorea</taxon>
        <taxon>Rhabditida</taxon>
        <taxon>Tylenchina</taxon>
        <taxon>Tylenchomorpha</taxon>
        <taxon>Aphelenchoidea</taxon>
        <taxon>Aphelenchoididae</taxon>
        <taxon>Bursaphelenchus</taxon>
    </lineage>
</organism>
<keyword evidence="3" id="KW-0472">Membrane</keyword>
<protein>
    <recommendedName>
        <fullName evidence="6">TPR_REGION domain-containing protein</fullName>
    </recommendedName>
</protein>
<dbReference type="Pfam" id="PF21033">
    <property type="entry name" value="RMD1-3"/>
    <property type="match status" value="1"/>
</dbReference>
<sequence length="383" mass="42626">MAGFGTALGVSNAVWASAILIQSGTLLYLYRKLKRLKYQCDEVIAETNQLRDEVQDLKLKIRFIEDSQPIPQKPHYNVTFSPSIPQSSAGDAAVLSPISRVASVTSSSDFQDAYDEWATSGDSTALLNRTNDTTFGNPTSDRFTLDKNDFGNGGVGTSSLKKADELHGNGDHQKCYDLLKEAASGKEDIETLWRTARTCHSLSNTVDQKSPKRKNLIQEGYKYAVAAYKIDDKNFNAVKWAAVLSGALTDFLGTKEKIKEGFTFKEYLDKGLAINPTEYSLLHMRGRFSYNVANLGWLERKAAAAFFATPPTATFDEAIVDFAEVDKLKPEWVENLIYLAKSYIAKGQKDKAKACLNRLVKMESEDEADREHIEEAKKLLKSL</sequence>
<dbReference type="GO" id="GO:0008017">
    <property type="term" value="F:microtubule binding"/>
    <property type="evidence" value="ECO:0007669"/>
    <property type="project" value="TreeGrafter"/>
</dbReference>
<dbReference type="GO" id="GO:0005876">
    <property type="term" value="C:spindle microtubule"/>
    <property type="evidence" value="ECO:0007669"/>
    <property type="project" value="TreeGrafter"/>
</dbReference>
<feature type="compositionally biased region" description="Polar residues" evidence="2">
    <location>
        <begin position="127"/>
        <end position="142"/>
    </location>
</feature>
<dbReference type="InterPro" id="IPR049039">
    <property type="entry name" value="RMD1-3_a_helical_rpt"/>
</dbReference>
<gene>
    <name evidence="4" type="ORF">BOKJ2_LOCUS10476</name>
</gene>
<evidence type="ECO:0000313" key="4">
    <source>
        <dbReference type="EMBL" id="CAD5223706.1"/>
    </source>
</evidence>
<keyword evidence="3" id="KW-0812">Transmembrane</keyword>
<dbReference type="GO" id="GO:0005739">
    <property type="term" value="C:mitochondrion"/>
    <property type="evidence" value="ECO:0007669"/>
    <property type="project" value="TreeGrafter"/>
</dbReference>
<keyword evidence="1" id="KW-0175">Coiled coil</keyword>
<evidence type="ECO:0000256" key="2">
    <source>
        <dbReference type="SAM" id="MobiDB-lite"/>
    </source>
</evidence>
<dbReference type="EMBL" id="CAJFDH010000005">
    <property type="protein sequence ID" value="CAD5223706.1"/>
    <property type="molecule type" value="Genomic_DNA"/>
</dbReference>
<keyword evidence="5" id="KW-1185">Reference proteome</keyword>
<dbReference type="EMBL" id="CAJFCW020000005">
    <property type="protein sequence ID" value="CAG9118543.1"/>
    <property type="molecule type" value="Genomic_DNA"/>
</dbReference>
<comment type="caution">
    <text evidence="4">The sequence shown here is derived from an EMBL/GenBank/DDBJ whole genome shotgun (WGS) entry which is preliminary data.</text>
</comment>
<dbReference type="SUPFAM" id="SSF48452">
    <property type="entry name" value="TPR-like"/>
    <property type="match status" value="1"/>
</dbReference>
<evidence type="ECO:0000256" key="1">
    <source>
        <dbReference type="SAM" id="Coils"/>
    </source>
</evidence>
<evidence type="ECO:0000313" key="5">
    <source>
        <dbReference type="Proteomes" id="UP000614601"/>
    </source>
</evidence>
<dbReference type="PANTHER" id="PTHR16056:SF20">
    <property type="entry name" value="C2H2-TYPE DOMAIN-CONTAINING PROTEIN-RELATED"/>
    <property type="match status" value="1"/>
</dbReference>
<dbReference type="GO" id="GO:0097431">
    <property type="term" value="C:mitotic spindle pole"/>
    <property type="evidence" value="ECO:0007669"/>
    <property type="project" value="TreeGrafter"/>
</dbReference>